<evidence type="ECO:0000313" key="10">
    <source>
        <dbReference type="Proteomes" id="UP000325787"/>
    </source>
</evidence>
<evidence type="ECO:0000256" key="2">
    <source>
        <dbReference type="ARBA" id="ARBA00008465"/>
    </source>
</evidence>
<comment type="subunit">
    <text evidence="3">Heterodimer of an alpha and a beta chain.</text>
</comment>
<dbReference type="PROSITE" id="PS51332">
    <property type="entry name" value="B12_BINDING"/>
    <property type="match status" value="1"/>
</dbReference>
<dbReference type="Pfam" id="PF02310">
    <property type="entry name" value="B12-binding"/>
    <property type="match status" value="1"/>
</dbReference>
<reference evidence="10" key="1">
    <citation type="journal article" date="2021" name="Curr. Microbiol.">
        <title>Complete genome of nocamycin-producing strain Saccharothrix syringae NRRL B-16468 reveals the biosynthetic potential for secondary metabolites.</title>
        <authorList>
            <person name="Mo X."/>
            <person name="Yang S."/>
        </authorList>
    </citation>
    <scope>NUCLEOTIDE SEQUENCE [LARGE SCALE GENOMIC DNA]</scope>
    <source>
        <strain evidence="10">ATCC 51364 / DSM 43886 / JCM 6844 / KCTC 9398 / NBRC 14523 / NRRL B-16468 / INA 2240</strain>
    </source>
</reference>
<dbReference type="AlphaFoldDB" id="A0A5Q0H9R4"/>
<feature type="domain" description="B12-binding" evidence="8">
    <location>
        <begin position="531"/>
        <end position="660"/>
    </location>
</feature>
<dbReference type="InterPro" id="IPR006159">
    <property type="entry name" value="Acid_CoA_mut_C"/>
</dbReference>
<evidence type="ECO:0000259" key="8">
    <source>
        <dbReference type="PROSITE" id="PS51332"/>
    </source>
</evidence>
<dbReference type="Pfam" id="PF01642">
    <property type="entry name" value="MM_CoA_mutase"/>
    <property type="match status" value="1"/>
</dbReference>
<protein>
    <submittedName>
        <fullName evidence="9">Protein meaA</fullName>
    </submittedName>
</protein>
<evidence type="ECO:0000256" key="1">
    <source>
        <dbReference type="ARBA" id="ARBA00001922"/>
    </source>
</evidence>
<dbReference type="InterPro" id="IPR006098">
    <property type="entry name" value="MMCoA_mutase_a_cat"/>
</dbReference>
<comment type="cofactor">
    <cofactor evidence="1">
        <name>adenosylcob(III)alamin</name>
        <dbReference type="ChEBI" id="CHEBI:18408"/>
    </cofactor>
</comment>
<keyword evidence="4" id="KW-0846">Cobalamin</keyword>
<keyword evidence="5" id="KW-0479">Metal-binding</keyword>
<keyword evidence="6" id="KW-0413">Isomerase</keyword>
<dbReference type="Proteomes" id="UP000325787">
    <property type="component" value="Chromosome"/>
</dbReference>
<proteinExistence type="inferred from homology"/>
<dbReference type="SUPFAM" id="SSF52242">
    <property type="entry name" value="Cobalamin (vitamin B12)-binding domain"/>
    <property type="match status" value="1"/>
</dbReference>
<dbReference type="EMBL" id="CP034550">
    <property type="protein sequence ID" value="QFZ22961.1"/>
    <property type="molecule type" value="Genomic_DNA"/>
</dbReference>
<dbReference type="RefSeq" id="WP_033432772.1">
    <property type="nucleotide sequence ID" value="NZ_CP034550.1"/>
</dbReference>
<keyword evidence="10" id="KW-1185">Reference proteome</keyword>
<dbReference type="InterPro" id="IPR036724">
    <property type="entry name" value="Cobalamin-bd_sf"/>
</dbReference>
<keyword evidence="7" id="KW-0170">Cobalt</keyword>
<dbReference type="SUPFAM" id="SSF51703">
    <property type="entry name" value="Cobalamin (vitamin B12)-dependent enzymes"/>
    <property type="match status" value="1"/>
</dbReference>
<evidence type="ECO:0000256" key="6">
    <source>
        <dbReference type="ARBA" id="ARBA00023235"/>
    </source>
</evidence>
<dbReference type="PANTHER" id="PTHR48101:SF3">
    <property type="entry name" value="COENZYME B12-DEPENDENT MUTASE"/>
    <property type="match status" value="1"/>
</dbReference>
<evidence type="ECO:0000256" key="4">
    <source>
        <dbReference type="ARBA" id="ARBA00022628"/>
    </source>
</evidence>
<evidence type="ECO:0000256" key="3">
    <source>
        <dbReference type="ARBA" id="ARBA00011870"/>
    </source>
</evidence>
<evidence type="ECO:0000256" key="7">
    <source>
        <dbReference type="ARBA" id="ARBA00023285"/>
    </source>
</evidence>
<gene>
    <name evidence="9" type="ORF">EKG83_40960</name>
</gene>
<organism evidence="9 10">
    <name type="scientific">Saccharothrix syringae</name>
    <name type="common">Nocardiopsis syringae</name>
    <dbReference type="NCBI Taxonomy" id="103733"/>
    <lineage>
        <taxon>Bacteria</taxon>
        <taxon>Bacillati</taxon>
        <taxon>Actinomycetota</taxon>
        <taxon>Actinomycetes</taxon>
        <taxon>Pseudonocardiales</taxon>
        <taxon>Pseudonocardiaceae</taxon>
        <taxon>Saccharothrix</taxon>
    </lineage>
</organism>
<dbReference type="GO" id="GO:0031419">
    <property type="term" value="F:cobalamin binding"/>
    <property type="evidence" value="ECO:0007669"/>
    <property type="project" value="UniProtKB-KW"/>
</dbReference>
<dbReference type="OrthoDB" id="9762378at2"/>
<evidence type="ECO:0000313" key="9">
    <source>
        <dbReference type="EMBL" id="QFZ22961.1"/>
    </source>
</evidence>
<dbReference type="NCBIfam" id="TIGR00640">
    <property type="entry name" value="acid_CoA_mut_C"/>
    <property type="match status" value="1"/>
</dbReference>
<dbReference type="Gene3D" id="3.40.50.280">
    <property type="entry name" value="Cobalamin-binding domain"/>
    <property type="match status" value="1"/>
</dbReference>
<sequence length="663" mass="71820">MPYPADRDRDRPWVMRTYAGHSSAAASNELYRRNLAKGQTGLSVAFDLPTQTGYDPDDELARGEVGKVGVPVSHLGDMRQLFDGIPLGDANTSMTINATAMWLLALYVSVAEEQGADRATLAGTTQNDIIKEYLSRGTYVFPPGPSLRLITDVVAWTVANAPKWNPINICSYHLQEAGATPVQELAYALSTAIAVLDSVFDSGQVPQERRGEVVARISFFVNAGVRFVEEMCKMRAFVQLWDEITRDRYGITDPKHRRFRYGVQVNSLGLTEAQPENNVQRIVLEMLAVTLSRDARARAIQLPAWNEALGLPRPWDQQWALRMQQVLAYETDLLEYQDLFAGSHVVEAKVAELVAGARAEIDRVQAMGGAVAAVESGYMKSALVSSLAERRRRVESGEDVVVGVNRFATTEPSPLQAEGANAIEQVDPAVERHAVEAIREWRAGRDDALVRSTLDRLRAAAGTDENLVEATIACAKAGVTTGEWASALRETFGEYRAPTGVSAASASGESDAGIGRVRERVRAVGEELGERLRILVGKPGLDGHSNGAEQVAVRARDVGFEVVYQGIRLTPAQIVAAAVQEDVHVVGLSVLSGSHLEVVPAVVDGLRAAGAGDVPVVVGGIVPPDDAAKLRERGIARVFTPKDYELTQIMDEIVTVVREARGL</sequence>
<dbReference type="InterPro" id="IPR016176">
    <property type="entry name" value="Cbl-dep_enz_cat"/>
</dbReference>
<dbReference type="PANTHER" id="PTHR48101">
    <property type="entry name" value="METHYLMALONYL-COA MUTASE, MITOCHONDRIAL-RELATED"/>
    <property type="match status" value="1"/>
</dbReference>
<evidence type="ECO:0000256" key="5">
    <source>
        <dbReference type="ARBA" id="ARBA00022723"/>
    </source>
</evidence>
<accession>A0A5Q0H9R4</accession>
<dbReference type="GO" id="GO:0046872">
    <property type="term" value="F:metal ion binding"/>
    <property type="evidence" value="ECO:0007669"/>
    <property type="project" value="UniProtKB-KW"/>
</dbReference>
<dbReference type="NCBIfam" id="TIGR00641">
    <property type="entry name" value="acid_CoA_mut_N"/>
    <property type="match status" value="1"/>
</dbReference>
<dbReference type="InterPro" id="IPR006099">
    <property type="entry name" value="MeMalonylCoA_mutase_a/b_cat"/>
</dbReference>
<comment type="similarity">
    <text evidence="2">Belongs to the methylmalonyl-CoA mutase family.</text>
</comment>
<dbReference type="InterPro" id="IPR006158">
    <property type="entry name" value="Cobalamin-bd"/>
</dbReference>
<dbReference type="GO" id="GO:0004494">
    <property type="term" value="F:methylmalonyl-CoA mutase activity"/>
    <property type="evidence" value="ECO:0007669"/>
    <property type="project" value="UniProtKB-EC"/>
</dbReference>
<dbReference type="KEGG" id="ssyi:EKG83_40960"/>
<name>A0A5Q0H9R4_SACSY</name>
<dbReference type="Gene3D" id="3.20.20.240">
    <property type="entry name" value="Methylmalonyl-CoA mutase"/>
    <property type="match status" value="1"/>
</dbReference>